<evidence type="ECO:0000313" key="2">
    <source>
        <dbReference type="RefSeq" id="XP_022769177.1"/>
    </source>
</evidence>
<dbReference type="AlphaFoldDB" id="A0A6P6AWB4"/>
<protein>
    <submittedName>
        <fullName evidence="2">Uncharacterized protein LOC111312809</fullName>
    </submittedName>
</protein>
<keyword evidence="1" id="KW-1185">Reference proteome</keyword>
<name>A0A6P6AWB4_DURZI</name>
<gene>
    <name evidence="2" type="primary">LOC111312809</name>
</gene>
<evidence type="ECO:0000313" key="1">
    <source>
        <dbReference type="Proteomes" id="UP000515121"/>
    </source>
</evidence>
<reference evidence="2" key="1">
    <citation type="submission" date="2025-08" db="UniProtKB">
        <authorList>
            <consortium name="RefSeq"/>
        </authorList>
    </citation>
    <scope>IDENTIFICATION</scope>
    <source>
        <tissue evidence="2">Fruit stalk</tissue>
    </source>
</reference>
<dbReference type="OrthoDB" id="1721092at2759"/>
<dbReference type="KEGG" id="dzi:111312809"/>
<organism evidence="1 2">
    <name type="scientific">Durio zibethinus</name>
    <name type="common">Durian</name>
    <dbReference type="NCBI Taxonomy" id="66656"/>
    <lineage>
        <taxon>Eukaryota</taxon>
        <taxon>Viridiplantae</taxon>
        <taxon>Streptophyta</taxon>
        <taxon>Embryophyta</taxon>
        <taxon>Tracheophyta</taxon>
        <taxon>Spermatophyta</taxon>
        <taxon>Magnoliopsida</taxon>
        <taxon>eudicotyledons</taxon>
        <taxon>Gunneridae</taxon>
        <taxon>Pentapetalae</taxon>
        <taxon>rosids</taxon>
        <taxon>malvids</taxon>
        <taxon>Malvales</taxon>
        <taxon>Malvaceae</taxon>
        <taxon>Helicteroideae</taxon>
        <taxon>Durio</taxon>
    </lineage>
</organism>
<dbReference type="GeneID" id="111312809"/>
<dbReference type="PANTHER" id="PTHR37614">
    <property type="entry name" value="OS02G0121400 PROTEIN"/>
    <property type="match status" value="1"/>
</dbReference>
<dbReference type="PANTHER" id="PTHR37614:SF2">
    <property type="entry name" value="OS02G0121400 PROTEIN"/>
    <property type="match status" value="1"/>
</dbReference>
<dbReference type="Proteomes" id="UP000515121">
    <property type="component" value="Unplaced"/>
</dbReference>
<sequence length="195" mass="22510">MVEDFTRSNELLKKDIENKRRFLDQQKTENLELKAKKQKFSQPEEPRFETSKGLNLEVQLTHIFSMETENTTTSQDYHHQQQRISTRVYQQPFIMDPTVCKSGMNKNSRYPFGQMISWLPSNTGGLSKVHDSVGPLGLPDLNVSAEEEVLGFSSLKMIDRETATKAKAAQARLKRMQICRSKNYNAACKARYPFR</sequence>
<proteinExistence type="predicted"/>
<dbReference type="RefSeq" id="XP_022769177.1">
    <property type="nucleotide sequence ID" value="XM_022913442.1"/>
</dbReference>
<accession>A0A6P6AWB4</accession>